<dbReference type="PANTHER" id="PTHR20883:SF48">
    <property type="entry name" value="ECTOINE DIOXYGENASE"/>
    <property type="match status" value="1"/>
</dbReference>
<evidence type="ECO:0000313" key="1">
    <source>
        <dbReference type="EMBL" id="SVC89589.1"/>
    </source>
</evidence>
<proteinExistence type="predicted"/>
<sequence length="166" mass="18355">MPIHQDMKEFFADNGYLVVENLLTNGEMEAVSRRTDEVVADPSKAPEGVSVGREGDTFKDKAGLDAKNCAVRGTAFMVRFDPVFRAFAQNPKILEIVRGLLGGRIKLFRDQMLLKPPGGQEKPLHQDQSYFKVRPVDALVTAWCALDSATEENGCMCYVPGSHKHG</sequence>
<gene>
    <name evidence="1" type="ORF">METZ01_LOCUS342443</name>
</gene>
<evidence type="ECO:0008006" key="2">
    <source>
        <dbReference type="Google" id="ProtNLM"/>
    </source>
</evidence>
<dbReference type="GO" id="GO:0016491">
    <property type="term" value="F:oxidoreductase activity"/>
    <property type="evidence" value="ECO:0007669"/>
    <property type="project" value="UniProtKB-ARBA"/>
</dbReference>
<dbReference type="Gene3D" id="2.60.120.620">
    <property type="entry name" value="q2cbj1_9rhob like domain"/>
    <property type="match status" value="1"/>
</dbReference>
<protein>
    <recommendedName>
        <fullName evidence="2">Phytanoyl-CoA dioxygenase family protein</fullName>
    </recommendedName>
</protein>
<accession>A0A382QVR7</accession>
<dbReference type="EMBL" id="UINC01117273">
    <property type="protein sequence ID" value="SVC89589.1"/>
    <property type="molecule type" value="Genomic_DNA"/>
</dbReference>
<feature type="non-terminal residue" evidence="1">
    <location>
        <position position="166"/>
    </location>
</feature>
<dbReference type="SUPFAM" id="SSF51197">
    <property type="entry name" value="Clavaminate synthase-like"/>
    <property type="match status" value="1"/>
</dbReference>
<dbReference type="GO" id="GO:0046872">
    <property type="term" value="F:metal ion binding"/>
    <property type="evidence" value="ECO:0007669"/>
    <property type="project" value="UniProtKB-ARBA"/>
</dbReference>
<dbReference type="PANTHER" id="PTHR20883">
    <property type="entry name" value="PHYTANOYL-COA DIOXYGENASE DOMAIN CONTAINING 1"/>
    <property type="match status" value="1"/>
</dbReference>
<organism evidence="1">
    <name type="scientific">marine metagenome</name>
    <dbReference type="NCBI Taxonomy" id="408172"/>
    <lineage>
        <taxon>unclassified sequences</taxon>
        <taxon>metagenomes</taxon>
        <taxon>ecological metagenomes</taxon>
    </lineage>
</organism>
<dbReference type="AlphaFoldDB" id="A0A382QVR7"/>
<dbReference type="Pfam" id="PF05721">
    <property type="entry name" value="PhyH"/>
    <property type="match status" value="1"/>
</dbReference>
<dbReference type="InterPro" id="IPR008775">
    <property type="entry name" value="Phytyl_CoA_dOase-like"/>
</dbReference>
<reference evidence="1" key="1">
    <citation type="submission" date="2018-05" db="EMBL/GenBank/DDBJ databases">
        <authorList>
            <person name="Lanie J.A."/>
            <person name="Ng W.-L."/>
            <person name="Kazmierczak K.M."/>
            <person name="Andrzejewski T.M."/>
            <person name="Davidsen T.M."/>
            <person name="Wayne K.J."/>
            <person name="Tettelin H."/>
            <person name="Glass J.I."/>
            <person name="Rusch D."/>
            <person name="Podicherti R."/>
            <person name="Tsui H.-C.T."/>
            <person name="Winkler M.E."/>
        </authorList>
    </citation>
    <scope>NUCLEOTIDE SEQUENCE</scope>
</reference>
<name>A0A382QVR7_9ZZZZ</name>